<accession>A0A8S1Q0I2</accession>
<sequence length="35" mass="4006">MTKNINLLVVDCIIKRELKLGNGQSRIMAFMNVNK</sequence>
<dbReference type="EMBL" id="CAJJDN010000092">
    <property type="protein sequence ID" value="CAD8108735.1"/>
    <property type="molecule type" value="Genomic_DNA"/>
</dbReference>
<evidence type="ECO:0000313" key="2">
    <source>
        <dbReference type="Proteomes" id="UP000692954"/>
    </source>
</evidence>
<organism evidence="1 2">
    <name type="scientific">Paramecium sonneborni</name>
    <dbReference type="NCBI Taxonomy" id="65129"/>
    <lineage>
        <taxon>Eukaryota</taxon>
        <taxon>Sar</taxon>
        <taxon>Alveolata</taxon>
        <taxon>Ciliophora</taxon>
        <taxon>Intramacronucleata</taxon>
        <taxon>Oligohymenophorea</taxon>
        <taxon>Peniculida</taxon>
        <taxon>Parameciidae</taxon>
        <taxon>Paramecium</taxon>
    </lineage>
</organism>
<dbReference type="Proteomes" id="UP000692954">
    <property type="component" value="Unassembled WGS sequence"/>
</dbReference>
<comment type="caution">
    <text evidence="1">The sequence shown here is derived from an EMBL/GenBank/DDBJ whole genome shotgun (WGS) entry which is preliminary data.</text>
</comment>
<dbReference type="AlphaFoldDB" id="A0A8S1Q0I2"/>
<proteinExistence type="predicted"/>
<evidence type="ECO:0000313" key="1">
    <source>
        <dbReference type="EMBL" id="CAD8108735.1"/>
    </source>
</evidence>
<protein>
    <submittedName>
        <fullName evidence="1">Uncharacterized protein</fullName>
    </submittedName>
</protein>
<gene>
    <name evidence="1" type="ORF">PSON_ATCC_30995.1.T0920045</name>
</gene>
<name>A0A8S1Q0I2_9CILI</name>
<reference evidence="1" key="1">
    <citation type="submission" date="2021-01" db="EMBL/GenBank/DDBJ databases">
        <authorList>
            <consortium name="Genoscope - CEA"/>
            <person name="William W."/>
        </authorList>
    </citation>
    <scope>NUCLEOTIDE SEQUENCE</scope>
</reference>
<keyword evidence="2" id="KW-1185">Reference proteome</keyword>